<feature type="transmembrane region" description="Helical" evidence="8">
    <location>
        <begin position="21"/>
        <end position="44"/>
    </location>
</feature>
<feature type="domain" description="ABC transmembrane type-1" evidence="9">
    <location>
        <begin position="351"/>
        <end position="545"/>
    </location>
</feature>
<keyword evidence="6 8" id="KW-1133">Transmembrane helix</keyword>
<dbReference type="Pfam" id="PF00528">
    <property type="entry name" value="BPD_transp_1"/>
    <property type="match status" value="2"/>
</dbReference>
<evidence type="ECO:0000256" key="6">
    <source>
        <dbReference type="ARBA" id="ARBA00022989"/>
    </source>
</evidence>
<evidence type="ECO:0000313" key="11">
    <source>
        <dbReference type="Proteomes" id="UP000235464"/>
    </source>
</evidence>
<feature type="transmembrane region" description="Helical" evidence="8">
    <location>
        <begin position="478"/>
        <end position="501"/>
    </location>
</feature>
<dbReference type="FunFam" id="1.10.3720.10:FF:000069">
    <property type="entry name" value="Iron ABC transporter permease"/>
    <property type="match status" value="1"/>
</dbReference>
<sequence length="556" mass="59918">MDLTRTEVTVRRDRRGSAARLGLIAVPVAFFAVFFAYPVAAIVARGLKVDGVWRFGRIGEVLAQSDVRHVLWFTTWQAIVSTALTLLVALPGAYVFARFDFRGKQVLRAVVTVPFVLPTVVVGTAFLALVGRGGLLDELWGVRLDTTVWAILLAHVFFNYAVVVRTVGGLWAQLDPRQEEAARMLGASPLRAWRQVTLPALAPAVAAAALMVFLFTFTSFGVVQILGGPTFSTLEVEIYRQTSEIFDLSTAAVLTLIQFVAVGAILALHAWTVRRRETALRLVDPSVTARRPRGTGQWALLGGVLVTVSVLLLLPLAVLVQRSLDAPGFGYYRALTREDGGVFLVPPIEAIGNSLSYAVAATLIAVVIGGLAAVALTRRDAGRFVRGFDALLMLPLGVSAVTVGFGFLIALDAPPLDLRSSWILVPLAQALVGVPFVVRTMLPVLRAVDVRLREAASVLGASPWRVWREVDLPMVRRALLIAAGFAFAVSLGEFGATVFIARPDNPTLPVAVARLLGRPGELNYGQAMALSTILMVVCAVALLVLERLRTDRTGEF</sequence>
<reference evidence="11" key="1">
    <citation type="submission" date="2017-11" db="EMBL/GenBank/DDBJ databases">
        <authorList>
            <person name="Wibberg D."/>
        </authorList>
    </citation>
    <scope>NUCLEOTIDE SEQUENCE [LARGE SCALE GENOMIC DNA]</scope>
</reference>
<feature type="transmembrane region" description="Helical" evidence="8">
    <location>
        <begin position="200"/>
        <end position="225"/>
    </location>
</feature>
<dbReference type="FunFam" id="1.10.3720.10:FF:000133">
    <property type="entry name" value="Iron ABC transporter permease"/>
    <property type="match status" value="1"/>
</dbReference>
<accession>A0A2N9B5X9</accession>
<keyword evidence="11" id="KW-1185">Reference proteome</keyword>
<evidence type="ECO:0000256" key="2">
    <source>
        <dbReference type="ARBA" id="ARBA00022448"/>
    </source>
</evidence>
<feature type="transmembrane region" description="Helical" evidence="8">
    <location>
        <begin position="149"/>
        <end position="174"/>
    </location>
</feature>
<dbReference type="CDD" id="cd06261">
    <property type="entry name" value="TM_PBP2"/>
    <property type="match status" value="2"/>
</dbReference>
<dbReference type="OrthoDB" id="9804629at2"/>
<dbReference type="AlphaFoldDB" id="A0A2N9B5X9"/>
<dbReference type="GO" id="GO:0055085">
    <property type="term" value="P:transmembrane transport"/>
    <property type="evidence" value="ECO:0007669"/>
    <property type="project" value="InterPro"/>
</dbReference>
<keyword evidence="3" id="KW-1003">Cell membrane</keyword>
<feature type="transmembrane region" description="Helical" evidence="8">
    <location>
        <begin position="109"/>
        <end position="129"/>
    </location>
</feature>
<dbReference type="PROSITE" id="PS50928">
    <property type="entry name" value="ABC_TM1"/>
    <property type="match status" value="2"/>
</dbReference>
<feature type="transmembrane region" description="Helical" evidence="8">
    <location>
        <begin position="355"/>
        <end position="376"/>
    </location>
</feature>
<dbReference type="EMBL" id="LT963352">
    <property type="protein sequence ID" value="SOR78732.1"/>
    <property type="molecule type" value="Genomic_DNA"/>
</dbReference>
<dbReference type="Proteomes" id="UP000235464">
    <property type="component" value="Chromosome I"/>
</dbReference>
<dbReference type="GO" id="GO:0005886">
    <property type="term" value="C:plasma membrane"/>
    <property type="evidence" value="ECO:0007669"/>
    <property type="project" value="UniProtKB-SubCell"/>
</dbReference>
<dbReference type="PANTHER" id="PTHR43357">
    <property type="entry name" value="INNER MEMBRANE ABC TRANSPORTER PERMEASE PROTEIN YDCV"/>
    <property type="match status" value="1"/>
</dbReference>
<evidence type="ECO:0000256" key="3">
    <source>
        <dbReference type="ARBA" id="ARBA00022475"/>
    </source>
</evidence>
<gene>
    <name evidence="10" type="primary">phnV</name>
    <name evidence="10" type="ORF">SCNRRL3882_2199</name>
</gene>
<feature type="transmembrane region" description="Helical" evidence="8">
    <location>
        <begin position="298"/>
        <end position="320"/>
    </location>
</feature>
<comment type="similarity">
    <text evidence="8">Belongs to the binding-protein-dependent transport system permease family.</text>
</comment>
<comment type="subcellular location">
    <subcellularLocation>
        <location evidence="1">Cell inner membrane</location>
        <topology evidence="1">Multi-pass membrane protein</topology>
    </subcellularLocation>
    <subcellularLocation>
        <location evidence="8">Cell membrane</location>
        <topology evidence="8">Multi-pass membrane protein</topology>
    </subcellularLocation>
</comment>
<keyword evidence="5 8" id="KW-0812">Transmembrane</keyword>
<proteinExistence type="inferred from homology"/>
<dbReference type="InterPro" id="IPR000515">
    <property type="entry name" value="MetI-like"/>
</dbReference>
<protein>
    <submittedName>
        <fullName evidence="10">Putative 2-aminoethylphosphonate transport system permease protein PhnV</fullName>
    </submittedName>
</protein>
<feature type="transmembrane region" description="Helical" evidence="8">
    <location>
        <begin position="524"/>
        <end position="545"/>
    </location>
</feature>
<evidence type="ECO:0000313" key="10">
    <source>
        <dbReference type="EMBL" id="SOR78732.1"/>
    </source>
</evidence>
<feature type="transmembrane region" description="Helical" evidence="8">
    <location>
        <begin position="423"/>
        <end position="442"/>
    </location>
</feature>
<dbReference type="PANTHER" id="PTHR43357:SF4">
    <property type="entry name" value="INNER MEMBRANE ABC TRANSPORTER PERMEASE PROTEIN YDCV"/>
    <property type="match status" value="1"/>
</dbReference>
<dbReference type="InterPro" id="IPR035906">
    <property type="entry name" value="MetI-like_sf"/>
</dbReference>
<feature type="domain" description="ABC transmembrane type-1" evidence="9">
    <location>
        <begin position="71"/>
        <end position="267"/>
    </location>
</feature>
<evidence type="ECO:0000256" key="5">
    <source>
        <dbReference type="ARBA" id="ARBA00022692"/>
    </source>
</evidence>
<dbReference type="Gene3D" id="1.10.3720.10">
    <property type="entry name" value="MetI-like"/>
    <property type="match status" value="2"/>
</dbReference>
<feature type="transmembrane region" description="Helical" evidence="8">
    <location>
        <begin position="388"/>
        <end position="411"/>
    </location>
</feature>
<feature type="transmembrane region" description="Helical" evidence="8">
    <location>
        <begin position="245"/>
        <end position="271"/>
    </location>
</feature>
<evidence type="ECO:0000259" key="9">
    <source>
        <dbReference type="PROSITE" id="PS50928"/>
    </source>
</evidence>
<evidence type="ECO:0000256" key="8">
    <source>
        <dbReference type="RuleBase" id="RU363032"/>
    </source>
</evidence>
<keyword evidence="4" id="KW-0997">Cell inner membrane</keyword>
<evidence type="ECO:0000256" key="1">
    <source>
        <dbReference type="ARBA" id="ARBA00004429"/>
    </source>
</evidence>
<evidence type="ECO:0000256" key="4">
    <source>
        <dbReference type="ARBA" id="ARBA00022519"/>
    </source>
</evidence>
<evidence type="ECO:0000256" key="7">
    <source>
        <dbReference type="ARBA" id="ARBA00023136"/>
    </source>
</evidence>
<organism evidence="10 11">
    <name type="scientific">Streptomyces chartreusis NRRL 3882</name>
    <dbReference type="NCBI Taxonomy" id="1079985"/>
    <lineage>
        <taxon>Bacteria</taxon>
        <taxon>Bacillati</taxon>
        <taxon>Actinomycetota</taxon>
        <taxon>Actinomycetes</taxon>
        <taxon>Kitasatosporales</taxon>
        <taxon>Streptomycetaceae</taxon>
        <taxon>Streptomyces</taxon>
    </lineage>
</organism>
<keyword evidence="2 8" id="KW-0813">Transport</keyword>
<keyword evidence="7 8" id="KW-0472">Membrane</keyword>
<name>A0A2N9B5X9_STRCX</name>
<dbReference type="SUPFAM" id="SSF161098">
    <property type="entry name" value="MetI-like"/>
    <property type="match status" value="2"/>
</dbReference>
<feature type="transmembrane region" description="Helical" evidence="8">
    <location>
        <begin position="76"/>
        <end position="97"/>
    </location>
</feature>